<dbReference type="NCBIfam" id="NF046008">
    <property type="entry name" value="ICE_MAGa4850"/>
    <property type="match status" value="1"/>
</dbReference>
<evidence type="ECO:0000313" key="3">
    <source>
        <dbReference type="Proteomes" id="UP000280036"/>
    </source>
</evidence>
<gene>
    <name evidence="2" type="ORF">NCTC10126_00827</name>
    <name evidence="1" type="ORF">NPA07_03370</name>
</gene>
<dbReference type="RefSeq" id="WP_126118504.1">
    <property type="nucleotide sequence ID" value="NZ_CP101806.1"/>
</dbReference>
<protein>
    <submittedName>
        <fullName evidence="2">Uncharacterized protein</fullName>
    </submittedName>
</protein>
<dbReference type="EMBL" id="CP101806">
    <property type="protein sequence ID" value="UUD34837.1"/>
    <property type="molecule type" value="Genomic_DNA"/>
</dbReference>
<dbReference type="Proteomes" id="UP001058569">
    <property type="component" value="Chromosome"/>
</dbReference>
<dbReference type="EMBL" id="UZVY01000001">
    <property type="protein sequence ID" value="VDR42307.1"/>
    <property type="molecule type" value="Genomic_DNA"/>
</dbReference>
<reference evidence="1" key="2">
    <citation type="submission" date="2022-07" db="EMBL/GenBank/DDBJ databases">
        <title>Complete genome of Mycoplasma caviae type strain G122.</title>
        <authorList>
            <person name="Spergser J."/>
        </authorList>
    </citation>
    <scope>NUCLEOTIDE SEQUENCE</scope>
    <source>
        <strain evidence="1">G122</strain>
    </source>
</reference>
<name>A0A3P8KXG7_9BACT</name>
<accession>A0A3P8KXG7</accession>
<organism evidence="2 3">
    <name type="scientific">Mycoplasmopsis caviae</name>
    <dbReference type="NCBI Taxonomy" id="55603"/>
    <lineage>
        <taxon>Bacteria</taxon>
        <taxon>Bacillati</taxon>
        <taxon>Mycoplasmatota</taxon>
        <taxon>Mycoplasmoidales</taxon>
        <taxon>Metamycoplasmataceae</taxon>
        <taxon>Mycoplasmopsis</taxon>
    </lineage>
</organism>
<proteinExistence type="predicted"/>
<reference evidence="2 3" key="1">
    <citation type="submission" date="2018-12" db="EMBL/GenBank/DDBJ databases">
        <authorList>
            <consortium name="Pathogen Informatics"/>
        </authorList>
    </citation>
    <scope>NUCLEOTIDE SEQUENCE [LARGE SCALE GENOMIC DNA]</scope>
    <source>
        <strain evidence="2 3">NCTC10126</strain>
    </source>
</reference>
<sequence length="263" mass="31501">MSVWANKLLDNEEIKTKFISEAQIQSSIWKSKNDFYFWDAINNKKYLKFGSDIVNQILKWKINLSFRVYELLLNSKLSFFVFCFLLKSGAKKKFINIDFLLEHFSRTSLRVAIENLAKKELIFIDNFGNVKINKTFLNLKKERYLKLNHPFHWKKVFIFSLRSLENLLLIEWKSKSIKGKKFSISKNSTIVLQNNFFKRMSKTSIYKMLKQYAEFLDVDYKKLFNTKAKVKKLKDNKHIRKLTSKYFMKVRTLQVNIVASYIF</sequence>
<evidence type="ECO:0000313" key="2">
    <source>
        <dbReference type="EMBL" id="VDR42307.1"/>
    </source>
</evidence>
<keyword evidence="4" id="KW-1185">Reference proteome</keyword>
<dbReference type="AlphaFoldDB" id="A0A3P8KXG7"/>
<evidence type="ECO:0000313" key="1">
    <source>
        <dbReference type="EMBL" id="UUD34837.1"/>
    </source>
</evidence>
<dbReference type="Proteomes" id="UP000280036">
    <property type="component" value="Unassembled WGS sequence"/>
</dbReference>
<evidence type="ECO:0000313" key="4">
    <source>
        <dbReference type="Proteomes" id="UP001058569"/>
    </source>
</evidence>